<keyword evidence="2" id="KW-0378">Hydrolase</keyword>
<keyword evidence="2" id="KW-0255">Endonuclease</keyword>
<dbReference type="Gene3D" id="1.10.30.50">
    <property type="match status" value="1"/>
</dbReference>
<dbReference type="GO" id="GO:0004519">
    <property type="term" value="F:endonuclease activity"/>
    <property type="evidence" value="ECO:0007669"/>
    <property type="project" value="UniProtKB-KW"/>
</dbReference>
<protein>
    <submittedName>
        <fullName evidence="2">Restriction endonuclease</fullName>
    </submittedName>
</protein>
<dbReference type="InterPro" id="IPR029471">
    <property type="entry name" value="HNH_5"/>
</dbReference>
<keyword evidence="2" id="KW-0540">Nuclease</keyword>
<name>E6PSG0_9ZZZZ</name>
<dbReference type="InterPro" id="IPR003615">
    <property type="entry name" value="HNH_nuc"/>
</dbReference>
<comment type="caution">
    <text evidence="2">The sequence shown here is derived from an EMBL/GenBank/DDBJ whole genome shotgun (WGS) entry which is preliminary data.</text>
</comment>
<proteinExistence type="predicted"/>
<feature type="domain" description="HNH nuclease" evidence="1">
    <location>
        <begin position="127"/>
        <end position="179"/>
    </location>
</feature>
<dbReference type="SMART" id="SM00507">
    <property type="entry name" value="HNHc"/>
    <property type="match status" value="1"/>
</dbReference>
<dbReference type="CDD" id="cd00085">
    <property type="entry name" value="HNHc"/>
    <property type="match status" value="1"/>
</dbReference>
<dbReference type="Pfam" id="PF14279">
    <property type="entry name" value="HNH_5"/>
    <property type="match status" value="1"/>
</dbReference>
<dbReference type="InterPro" id="IPR052892">
    <property type="entry name" value="NA-targeting_endonuclease"/>
</dbReference>
<evidence type="ECO:0000313" key="2">
    <source>
        <dbReference type="EMBL" id="CBH97867.1"/>
    </source>
</evidence>
<dbReference type="PANTHER" id="PTHR33877">
    <property type="entry name" value="SLL1193 PROTEIN"/>
    <property type="match status" value="1"/>
</dbReference>
<reference evidence="2" key="1">
    <citation type="submission" date="2009-10" db="EMBL/GenBank/DDBJ databases">
        <title>Diversity of trophic interactions inside an arsenic-rich microbial ecosystem.</title>
        <authorList>
            <person name="Bertin P.N."/>
            <person name="Heinrich-Salmeron A."/>
            <person name="Pelletier E."/>
            <person name="Goulhen-Chollet F."/>
            <person name="Arsene-Ploetze F."/>
            <person name="Gallien S."/>
            <person name="Calteau A."/>
            <person name="Vallenet D."/>
            <person name="Casiot C."/>
            <person name="Chane-Woon-Ming B."/>
            <person name="Giloteaux L."/>
            <person name="Barakat M."/>
            <person name="Bonnefoy V."/>
            <person name="Bruneel O."/>
            <person name="Chandler M."/>
            <person name="Cleiss J."/>
            <person name="Duran R."/>
            <person name="Elbaz-Poulichet F."/>
            <person name="Fonknechten N."/>
            <person name="Lauga B."/>
            <person name="Mornico D."/>
            <person name="Ortet P."/>
            <person name="Schaeffer C."/>
            <person name="Siguier P."/>
            <person name="Alexander Thil Smith A."/>
            <person name="Van Dorsselaer A."/>
            <person name="Weissenbach J."/>
            <person name="Medigue C."/>
            <person name="Le Paslier D."/>
        </authorList>
    </citation>
    <scope>NUCLEOTIDE SEQUENCE</scope>
</reference>
<accession>E6PSG0</accession>
<dbReference type="EMBL" id="CABM01000048">
    <property type="protein sequence ID" value="CBH97867.1"/>
    <property type="molecule type" value="Genomic_DNA"/>
</dbReference>
<dbReference type="PANTHER" id="PTHR33877:SF2">
    <property type="entry name" value="OS07G0170200 PROTEIN"/>
    <property type="match status" value="1"/>
</dbReference>
<dbReference type="AlphaFoldDB" id="E6PSG0"/>
<sequence>MDEFAQIFAQFQDHLAPRLDVYEQAIYLYVLRHTVVEGKREEIIGFKSARKKLAFGIGKAGTPPSEGVVYDKLKSLETKGCIRVVGSERSGTRVQIVLPSEIPNLVPVATTAVPIDLEELDFFAVPENRKLILEREEWHCFYCLAKLDENNHVIEHVVSRPEGGSSYRNVVGACRRCNNRKSDASAEDFLRSLYREGILSGDEFSIRLSLLGKLLAGELKPPLP</sequence>
<gene>
    <name evidence="2" type="ORF">CARN2_3343</name>
</gene>
<organism evidence="2">
    <name type="scientific">mine drainage metagenome</name>
    <dbReference type="NCBI Taxonomy" id="410659"/>
    <lineage>
        <taxon>unclassified sequences</taxon>
        <taxon>metagenomes</taxon>
        <taxon>ecological metagenomes</taxon>
    </lineage>
</organism>
<evidence type="ECO:0000259" key="1">
    <source>
        <dbReference type="SMART" id="SM00507"/>
    </source>
</evidence>